<dbReference type="NCBIfam" id="NF033561">
    <property type="entry name" value="macrolact_Ik_Al"/>
    <property type="match status" value="1"/>
</dbReference>
<dbReference type="SUPFAM" id="SSF52402">
    <property type="entry name" value="Adenine nucleotide alpha hydrolases-like"/>
    <property type="match status" value="1"/>
</dbReference>
<name>A0A543NM90_9ACTN</name>
<feature type="compositionally biased region" description="Low complexity" evidence="6">
    <location>
        <begin position="422"/>
        <end position="438"/>
    </location>
</feature>
<dbReference type="InterPro" id="IPR029055">
    <property type="entry name" value="Ntn_hydrolases_N"/>
</dbReference>
<dbReference type="OrthoDB" id="7053173at2"/>
<evidence type="ECO:0000259" key="7">
    <source>
        <dbReference type="Pfam" id="PF00733"/>
    </source>
</evidence>
<comment type="pathway">
    <text evidence="1">Amino-acid biosynthesis; L-asparagine biosynthesis; L-asparagine from L-aspartate (L-Gln route): step 1/1.</text>
</comment>
<evidence type="ECO:0000256" key="4">
    <source>
        <dbReference type="ARBA" id="ARBA00022888"/>
    </source>
</evidence>
<dbReference type="InterPro" id="IPR051786">
    <property type="entry name" value="ASN_synthetase/amidase"/>
</dbReference>
<evidence type="ECO:0000256" key="5">
    <source>
        <dbReference type="ARBA" id="ARBA00048741"/>
    </source>
</evidence>
<evidence type="ECO:0000313" key="8">
    <source>
        <dbReference type="EMBL" id="TQN32914.1"/>
    </source>
</evidence>
<dbReference type="Pfam" id="PF00733">
    <property type="entry name" value="Asn_synthase"/>
    <property type="match status" value="1"/>
</dbReference>
<sequence>MLWIADRYSAAGHGTALWDWPTAPRVSAQQGTRIRTAVAEDTAIAVVGSCHASDAEVHEGITAVRARQWQRLTHWPGSYWVIAWHQGTTTVLTDLCGSRPVYYTSHPHGCAWSSSARLLAASHQRALDDTALSALLTCPTVPEIVAERTTFREVYRVPGGHLLHVTPTGSVVRPYEPPPPHTDSGVAAPRLRHALLRAVLARVRNTTGPISTDLSGGLDSSSIALLTAQATRAPLLALTRTTGAEDEDQRYAIACAEEFPNLHHRVVHDERHALFTQLDRVPPTDQLFSDAPRWGTHTSYHQMIRAHGSTLHLSGSGGDTLLASVPFALADLTAPPQWRSLLQHARDYADTRHQATASVLSRSFALARTSPSQALRSFASSVENPDGTWRRPRPKDRLTWFPPPSFAAWLTKDAQKELAQRAHAAAQAAARDSASQPSSRDRAWAELHEYGTHHAERRAQFSAVGVYLDSPFLDNEVIRACMSLPVAQRYSTHRQKPLLGSALEGLVPRYVLERPTKGSHDTAAYTSIHANAATLRQIVHESRLADRGVIDRNAVRDDLERLIAGAPGRLALFESFLAAELWLAHNERPVAAHGGSDF</sequence>
<keyword evidence="4" id="KW-0028">Amino-acid biosynthesis</keyword>
<dbReference type="EC" id="6.3.5.4" evidence="3"/>
<gene>
    <name evidence="8" type="ORF">FHX37_2902</name>
</gene>
<evidence type="ECO:0000313" key="9">
    <source>
        <dbReference type="Proteomes" id="UP000317422"/>
    </source>
</evidence>
<dbReference type="RefSeq" id="WP_141924353.1">
    <property type="nucleotide sequence ID" value="NZ_VFQC01000001.1"/>
</dbReference>
<comment type="caution">
    <text evidence="8">The sequence shown here is derived from an EMBL/GenBank/DDBJ whole genome shotgun (WGS) entry which is preliminary data.</text>
</comment>
<evidence type="ECO:0000256" key="2">
    <source>
        <dbReference type="ARBA" id="ARBA00005752"/>
    </source>
</evidence>
<dbReference type="InterPro" id="IPR014729">
    <property type="entry name" value="Rossmann-like_a/b/a_fold"/>
</dbReference>
<dbReference type="AlphaFoldDB" id="A0A543NM90"/>
<keyword evidence="4" id="KW-0061">Asparagine biosynthesis</keyword>
<organism evidence="8 9">
    <name type="scientific">Haloactinospora alba</name>
    <dbReference type="NCBI Taxonomy" id="405555"/>
    <lineage>
        <taxon>Bacteria</taxon>
        <taxon>Bacillati</taxon>
        <taxon>Actinomycetota</taxon>
        <taxon>Actinomycetes</taxon>
        <taxon>Streptosporangiales</taxon>
        <taxon>Nocardiopsidaceae</taxon>
        <taxon>Haloactinospora</taxon>
    </lineage>
</organism>
<reference evidence="8 9" key="1">
    <citation type="submission" date="2019-06" db="EMBL/GenBank/DDBJ databases">
        <title>Sequencing the genomes of 1000 actinobacteria strains.</title>
        <authorList>
            <person name="Klenk H.-P."/>
        </authorList>
    </citation>
    <scope>NUCLEOTIDE SEQUENCE [LARGE SCALE GENOMIC DNA]</scope>
    <source>
        <strain evidence="8 9">DSM 45015</strain>
    </source>
</reference>
<dbReference type="GO" id="GO:0006529">
    <property type="term" value="P:asparagine biosynthetic process"/>
    <property type="evidence" value="ECO:0007669"/>
    <property type="project" value="UniProtKB-KW"/>
</dbReference>
<feature type="region of interest" description="Disordered" evidence="6">
    <location>
        <begin position="375"/>
        <end position="396"/>
    </location>
</feature>
<evidence type="ECO:0000256" key="3">
    <source>
        <dbReference type="ARBA" id="ARBA00012737"/>
    </source>
</evidence>
<dbReference type="InterPro" id="IPR006426">
    <property type="entry name" value="Asn_synth_AEB"/>
</dbReference>
<dbReference type="PIRSF" id="PIRSF001589">
    <property type="entry name" value="Asn_synthetase_glu-h"/>
    <property type="match status" value="1"/>
</dbReference>
<comment type="similarity">
    <text evidence="2">Belongs to the asparagine synthetase family.</text>
</comment>
<dbReference type="EMBL" id="VFQC01000001">
    <property type="protein sequence ID" value="TQN32914.1"/>
    <property type="molecule type" value="Genomic_DNA"/>
</dbReference>
<feature type="region of interest" description="Disordered" evidence="6">
    <location>
        <begin position="422"/>
        <end position="441"/>
    </location>
</feature>
<protein>
    <recommendedName>
        <fullName evidence="3">asparagine synthase (glutamine-hydrolyzing)</fullName>
        <ecNumber evidence="3">6.3.5.4</ecNumber>
    </recommendedName>
</protein>
<keyword evidence="9" id="KW-1185">Reference proteome</keyword>
<dbReference type="PANTHER" id="PTHR43284:SF1">
    <property type="entry name" value="ASPARAGINE SYNTHETASE"/>
    <property type="match status" value="1"/>
</dbReference>
<accession>A0A543NM90</accession>
<feature type="domain" description="Asparagine synthetase" evidence="7">
    <location>
        <begin position="191"/>
        <end position="583"/>
    </location>
</feature>
<proteinExistence type="inferred from homology"/>
<dbReference type="Gene3D" id="3.60.20.10">
    <property type="entry name" value="Glutamine Phosphoribosylpyrophosphate, subunit 1, domain 1"/>
    <property type="match status" value="1"/>
</dbReference>
<dbReference type="Proteomes" id="UP000317422">
    <property type="component" value="Unassembled WGS sequence"/>
</dbReference>
<dbReference type="Gene3D" id="3.40.50.620">
    <property type="entry name" value="HUPs"/>
    <property type="match status" value="2"/>
</dbReference>
<comment type="catalytic activity">
    <reaction evidence="5">
        <text>L-aspartate + L-glutamine + ATP + H2O = L-asparagine + L-glutamate + AMP + diphosphate + H(+)</text>
        <dbReference type="Rhea" id="RHEA:12228"/>
        <dbReference type="ChEBI" id="CHEBI:15377"/>
        <dbReference type="ChEBI" id="CHEBI:15378"/>
        <dbReference type="ChEBI" id="CHEBI:29985"/>
        <dbReference type="ChEBI" id="CHEBI:29991"/>
        <dbReference type="ChEBI" id="CHEBI:30616"/>
        <dbReference type="ChEBI" id="CHEBI:33019"/>
        <dbReference type="ChEBI" id="CHEBI:58048"/>
        <dbReference type="ChEBI" id="CHEBI:58359"/>
        <dbReference type="ChEBI" id="CHEBI:456215"/>
        <dbReference type="EC" id="6.3.5.4"/>
    </reaction>
</comment>
<dbReference type="InterPro" id="IPR001962">
    <property type="entry name" value="Asn_synthase"/>
</dbReference>
<dbReference type="GO" id="GO:0004066">
    <property type="term" value="F:asparagine synthase (glutamine-hydrolyzing) activity"/>
    <property type="evidence" value="ECO:0007669"/>
    <property type="project" value="UniProtKB-EC"/>
</dbReference>
<evidence type="ECO:0000256" key="6">
    <source>
        <dbReference type="SAM" id="MobiDB-lite"/>
    </source>
</evidence>
<dbReference type="SUPFAM" id="SSF56235">
    <property type="entry name" value="N-terminal nucleophile aminohydrolases (Ntn hydrolases)"/>
    <property type="match status" value="1"/>
</dbReference>
<evidence type="ECO:0000256" key="1">
    <source>
        <dbReference type="ARBA" id="ARBA00005187"/>
    </source>
</evidence>
<dbReference type="PANTHER" id="PTHR43284">
    <property type="entry name" value="ASPARAGINE SYNTHETASE (GLUTAMINE-HYDROLYZING)"/>
    <property type="match status" value="1"/>
</dbReference>